<dbReference type="KEGG" id="gms:SOIL9_58670"/>
<gene>
    <name evidence="1" type="ORF">SOIL9_58670</name>
</gene>
<accession>A0A6P2CTG0</accession>
<evidence type="ECO:0000313" key="1">
    <source>
        <dbReference type="EMBL" id="VTR91847.1"/>
    </source>
</evidence>
<sequence>MKRDDDFPAATKRLLAARAGHVCSCPECMAPTSGPALNDAQPVNLGDAAHITAASPKGPRYDATLSPDQRSDADNGIWLCKIHAAVVDRDETRYPVNLLRAWKEEAERRALKVLGKPTSCATGNIAIASPSVRLGAETCVMVGNERIAHTTIFNATDPHERMTMFIGAFVIQFSLLKRQERSNAIVEHFVATVHETQPIPQYRPLMMVYPATTNLYYIEIDKNPDGLPREFRPLQYYTHTPDGSSEQRFPAPLVLDDNLPAHIAIRLNAKTAGMYIVSISAVVSSGTDREVLVVMPPQRVIFEKFAEPEEGQ</sequence>
<dbReference type="RefSeq" id="WP_162666789.1">
    <property type="nucleotide sequence ID" value="NZ_LR593886.1"/>
</dbReference>
<protein>
    <recommendedName>
        <fullName evidence="3">HNH endonuclease</fullName>
    </recommendedName>
</protein>
<reference evidence="1 2" key="1">
    <citation type="submission" date="2019-05" db="EMBL/GenBank/DDBJ databases">
        <authorList>
            <consortium name="Science for Life Laboratories"/>
        </authorList>
    </citation>
    <scope>NUCLEOTIDE SEQUENCE [LARGE SCALE GENOMIC DNA]</scope>
    <source>
        <strain evidence="1">Soil9</strain>
    </source>
</reference>
<keyword evidence="2" id="KW-1185">Reference proteome</keyword>
<proteinExistence type="predicted"/>
<organism evidence="1 2">
    <name type="scientific">Gemmata massiliana</name>
    <dbReference type="NCBI Taxonomy" id="1210884"/>
    <lineage>
        <taxon>Bacteria</taxon>
        <taxon>Pseudomonadati</taxon>
        <taxon>Planctomycetota</taxon>
        <taxon>Planctomycetia</taxon>
        <taxon>Gemmatales</taxon>
        <taxon>Gemmataceae</taxon>
        <taxon>Gemmata</taxon>
    </lineage>
</organism>
<evidence type="ECO:0000313" key="2">
    <source>
        <dbReference type="Proteomes" id="UP000464178"/>
    </source>
</evidence>
<dbReference type="Proteomes" id="UP000464178">
    <property type="component" value="Chromosome"/>
</dbReference>
<name>A0A6P2CTG0_9BACT</name>
<dbReference type="AlphaFoldDB" id="A0A6P2CTG0"/>
<dbReference type="EMBL" id="LR593886">
    <property type="protein sequence ID" value="VTR91847.1"/>
    <property type="molecule type" value="Genomic_DNA"/>
</dbReference>
<evidence type="ECO:0008006" key="3">
    <source>
        <dbReference type="Google" id="ProtNLM"/>
    </source>
</evidence>